<gene>
    <name evidence="8" type="ORF">RJ53_01555</name>
</gene>
<evidence type="ECO:0000313" key="8">
    <source>
        <dbReference type="EMBL" id="MBR1368248.1"/>
    </source>
</evidence>
<sequence>MKVLVDTSIWSLALRRRGVLSEDEKVSVSALIDLIDDARVVMIGPIRQELLSGISSMSQFNDLKEHLQSFEDLPLYREYYERAADFFNICRRSGVQGSHIDFLICAVAVEADLQIYTSDRDFIQYAKHLPIRLYGT</sequence>
<comment type="cofactor">
    <cofactor evidence="1">
        <name>Mg(2+)</name>
        <dbReference type="ChEBI" id="CHEBI:18420"/>
    </cofactor>
</comment>
<dbReference type="SUPFAM" id="SSF88723">
    <property type="entry name" value="PIN domain-like"/>
    <property type="match status" value="1"/>
</dbReference>
<proteinExistence type="inferred from homology"/>
<dbReference type="Pfam" id="PF01850">
    <property type="entry name" value="PIN"/>
    <property type="match status" value="1"/>
</dbReference>
<dbReference type="InterPro" id="IPR029060">
    <property type="entry name" value="PIN-like_dom_sf"/>
</dbReference>
<comment type="similarity">
    <text evidence="6">Belongs to the PINc/VapC protein family.</text>
</comment>
<dbReference type="Gene3D" id="3.40.50.1010">
    <property type="entry name" value="5'-nuclease"/>
    <property type="match status" value="1"/>
</dbReference>
<feature type="domain" description="PIN" evidence="7">
    <location>
        <begin position="3"/>
        <end position="127"/>
    </location>
</feature>
<accession>A0A8J8B4N0</accession>
<evidence type="ECO:0000256" key="2">
    <source>
        <dbReference type="ARBA" id="ARBA00022722"/>
    </source>
</evidence>
<evidence type="ECO:0000256" key="4">
    <source>
        <dbReference type="ARBA" id="ARBA00022801"/>
    </source>
</evidence>
<dbReference type="RefSeq" id="WP_211529864.1">
    <property type="nucleotide sequence ID" value="NZ_JWHL01000002.1"/>
</dbReference>
<dbReference type="AlphaFoldDB" id="A0A8J8B4N0"/>
<dbReference type="GO" id="GO:0016787">
    <property type="term" value="F:hydrolase activity"/>
    <property type="evidence" value="ECO:0007669"/>
    <property type="project" value="UniProtKB-KW"/>
</dbReference>
<dbReference type="CDD" id="cd18757">
    <property type="entry name" value="PIN_MtVapC3-like"/>
    <property type="match status" value="1"/>
</dbReference>
<dbReference type="InterPro" id="IPR002716">
    <property type="entry name" value="PIN_dom"/>
</dbReference>
<evidence type="ECO:0000256" key="3">
    <source>
        <dbReference type="ARBA" id="ARBA00022723"/>
    </source>
</evidence>
<keyword evidence="3" id="KW-0479">Metal-binding</keyword>
<dbReference type="PANTHER" id="PTHR33653:SF1">
    <property type="entry name" value="RIBONUCLEASE VAPC2"/>
    <property type="match status" value="1"/>
</dbReference>
<dbReference type="OrthoDB" id="376928at2157"/>
<protein>
    <submittedName>
        <fullName evidence="8">Twitching motility protein PilT</fullName>
    </submittedName>
</protein>
<dbReference type="GO" id="GO:0004518">
    <property type="term" value="F:nuclease activity"/>
    <property type="evidence" value="ECO:0007669"/>
    <property type="project" value="UniProtKB-KW"/>
</dbReference>
<dbReference type="InterPro" id="IPR050556">
    <property type="entry name" value="Type_II_TA_system_RNase"/>
</dbReference>
<keyword evidence="5" id="KW-0460">Magnesium</keyword>
<evidence type="ECO:0000256" key="5">
    <source>
        <dbReference type="ARBA" id="ARBA00022842"/>
    </source>
</evidence>
<evidence type="ECO:0000256" key="1">
    <source>
        <dbReference type="ARBA" id="ARBA00001946"/>
    </source>
</evidence>
<keyword evidence="2" id="KW-0540">Nuclease</keyword>
<dbReference type="GO" id="GO:0046872">
    <property type="term" value="F:metal ion binding"/>
    <property type="evidence" value="ECO:0007669"/>
    <property type="project" value="UniProtKB-KW"/>
</dbReference>
<reference evidence="8" key="1">
    <citation type="submission" date="2014-12" db="EMBL/GenBank/DDBJ databases">
        <authorList>
            <person name="Huang H.-H."/>
            <person name="Chen S.-C."/>
            <person name="Lai M.-C."/>
        </authorList>
    </citation>
    <scope>NUCLEOTIDE SEQUENCE</scope>
    <source>
        <strain evidence="8">K1F9705b</strain>
    </source>
</reference>
<evidence type="ECO:0000313" key="9">
    <source>
        <dbReference type="Proteomes" id="UP000730161"/>
    </source>
</evidence>
<dbReference type="Proteomes" id="UP000730161">
    <property type="component" value="Unassembled WGS sequence"/>
</dbReference>
<evidence type="ECO:0000256" key="6">
    <source>
        <dbReference type="ARBA" id="ARBA00038093"/>
    </source>
</evidence>
<name>A0A8J8B4N0_9EURY</name>
<organism evidence="8 9">
    <name type="scientific">Methanocalculus chunghsingensis</name>
    <dbReference type="NCBI Taxonomy" id="156457"/>
    <lineage>
        <taxon>Archaea</taxon>
        <taxon>Methanobacteriati</taxon>
        <taxon>Methanobacteriota</taxon>
        <taxon>Stenosarchaea group</taxon>
        <taxon>Methanomicrobia</taxon>
        <taxon>Methanomicrobiales</taxon>
        <taxon>Methanocalculaceae</taxon>
        <taxon>Methanocalculus</taxon>
    </lineage>
</organism>
<comment type="caution">
    <text evidence="8">The sequence shown here is derived from an EMBL/GenBank/DDBJ whole genome shotgun (WGS) entry which is preliminary data.</text>
</comment>
<evidence type="ECO:0000259" key="7">
    <source>
        <dbReference type="Pfam" id="PF01850"/>
    </source>
</evidence>
<keyword evidence="9" id="KW-1185">Reference proteome</keyword>
<keyword evidence="4" id="KW-0378">Hydrolase</keyword>
<dbReference type="PANTHER" id="PTHR33653">
    <property type="entry name" value="RIBONUCLEASE VAPC2"/>
    <property type="match status" value="1"/>
</dbReference>
<dbReference type="EMBL" id="JWHL01000002">
    <property type="protein sequence ID" value="MBR1368248.1"/>
    <property type="molecule type" value="Genomic_DNA"/>
</dbReference>